<accession>A0A0F9AHT9</accession>
<protein>
    <submittedName>
        <fullName evidence="2">Uncharacterized protein</fullName>
    </submittedName>
</protein>
<feature type="compositionally biased region" description="Basic and acidic residues" evidence="1">
    <location>
        <begin position="31"/>
        <end position="46"/>
    </location>
</feature>
<dbReference type="EMBL" id="LAZR01042672">
    <property type="protein sequence ID" value="KKL08965.1"/>
    <property type="molecule type" value="Genomic_DNA"/>
</dbReference>
<gene>
    <name evidence="2" type="ORF">LCGC14_2570590</name>
</gene>
<dbReference type="AlphaFoldDB" id="A0A0F9AHT9"/>
<organism evidence="2">
    <name type="scientific">marine sediment metagenome</name>
    <dbReference type="NCBI Taxonomy" id="412755"/>
    <lineage>
        <taxon>unclassified sequences</taxon>
        <taxon>metagenomes</taxon>
        <taxon>ecological metagenomes</taxon>
    </lineage>
</organism>
<name>A0A0F9AHT9_9ZZZZ</name>
<reference evidence="2" key="1">
    <citation type="journal article" date="2015" name="Nature">
        <title>Complex archaea that bridge the gap between prokaryotes and eukaryotes.</title>
        <authorList>
            <person name="Spang A."/>
            <person name="Saw J.H."/>
            <person name="Jorgensen S.L."/>
            <person name="Zaremba-Niedzwiedzka K."/>
            <person name="Martijn J."/>
            <person name="Lind A.E."/>
            <person name="van Eijk R."/>
            <person name="Schleper C."/>
            <person name="Guy L."/>
            <person name="Ettema T.J."/>
        </authorList>
    </citation>
    <scope>NUCLEOTIDE SEQUENCE</scope>
</reference>
<comment type="caution">
    <text evidence="2">The sequence shown here is derived from an EMBL/GenBank/DDBJ whole genome shotgun (WGS) entry which is preliminary data.</text>
</comment>
<feature type="region of interest" description="Disordered" evidence="1">
    <location>
        <begin position="1"/>
        <end position="46"/>
    </location>
</feature>
<sequence length="60" mass="7349">MEQIREDLKNPALREFFRKEQQMNDAEDEKLEQRRASIPTRRDNERNHVLTNAIRRSLVR</sequence>
<evidence type="ECO:0000313" key="2">
    <source>
        <dbReference type="EMBL" id="KKL08965.1"/>
    </source>
</evidence>
<proteinExistence type="predicted"/>
<evidence type="ECO:0000256" key="1">
    <source>
        <dbReference type="SAM" id="MobiDB-lite"/>
    </source>
</evidence>